<accession>A0A1B7KRV3</accession>
<dbReference type="GO" id="GO:0009253">
    <property type="term" value="P:peptidoglycan catabolic process"/>
    <property type="evidence" value="ECO:0007669"/>
    <property type="project" value="InterPro"/>
</dbReference>
<gene>
    <name evidence="1" type="ORF">A7K69_07765</name>
</gene>
<dbReference type="Gene3D" id="3.40.80.10">
    <property type="entry name" value="Peptidoglycan recognition protein-like"/>
    <property type="match status" value="1"/>
</dbReference>
<protein>
    <submittedName>
        <fullName evidence="1">Uncharacterized protein</fullName>
    </submittedName>
</protein>
<sequence>MFVMLYIELCQTKDHDQFQESYKRYIWFFAYLLFQKRFGVKNNIALLRHFYCSYTFCNTIHLDPLEYFEEHGVTWANLFKMWRTNISKWNSRRQQHKAKAEANVYVVKPCDTLSKIAARL</sequence>
<proteinExistence type="predicted"/>
<dbReference type="EMBL" id="LXMA01000023">
    <property type="protein sequence ID" value="OAT72825.1"/>
    <property type="molecule type" value="Genomic_DNA"/>
</dbReference>
<reference evidence="2" key="1">
    <citation type="submission" date="2016-05" db="EMBL/GenBank/DDBJ databases">
        <authorList>
            <person name="Wang W."/>
            <person name="Zhu L."/>
        </authorList>
    </citation>
    <scope>NUCLEOTIDE SEQUENCE [LARGE SCALE GENOMIC DNA]</scope>
    <source>
        <strain evidence="2">W-2</strain>
    </source>
</reference>
<organism evidence="1 2">
    <name type="scientific">Parageobacillus thermoglucosidasius</name>
    <name type="common">Geobacillus thermoglucosidasius</name>
    <dbReference type="NCBI Taxonomy" id="1426"/>
    <lineage>
        <taxon>Bacteria</taxon>
        <taxon>Bacillati</taxon>
        <taxon>Bacillota</taxon>
        <taxon>Bacilli</taxon>
        <taxon>Bacillales</taxon>
        <taxon>Anoxybacillaceae</taxon>
        <taxon>Parageobacillus</taxon>
    </lineage>
</organism>
<dbReference type="AlphaFoldDB" id="A0A1B7KRV3"/>
<evidence type="ECO:0000313" key="2">
    <source>
        <dbReference type="Proteomes" id="UP000078290"/>
    </source>
</evidence>
<dbReference type="SUPFAM" id="SSF55846">
    <property type="entry name" value="N-acetylmuramoyl-L-alanine amidase-like"/>
    <property type="match status" value="1"/>
</dbReference>
<dbReference type="Proteomes" id="UP000078290">
    <property type="component" value="Unassembled WGS sequence"/>
</dbReference>
<evidence type="ECO:0000313" key="1">
    <source>
        <dbReference type="EMBL" id="OAT72825.1"/>
    </source>
</evidence>
<name>A0A1B7KRV3_PARTM</name>
<comment type="caution">
    <text evidence="1">The sequence shown here is derived from an EMBL/GenBank/DDBJ whole genome shotgun (WGS) entry which is preliminary data.</text>
</comment>
<dbReference type="GO" id="GO:0008745">
    <property type="term" value="F:N-acetylmuramoyl-L-alanine amidase activity"/>
    <property type="evidence" value="ECO:0007669"/>
    <property type="project" value="InterPro"/>
</dbReference>
<dbReference type="InterPro" id="IPR036505">
    <property type="entry name" value="Amidase/PGRP_sf"/>
</dbReference>